<dbReference type="Proteomes" id="UP000019484">
    <property type="component" value="Unassembled WGS sequence"/>
</dbReference>
<name>W9XIL2_9EURO</name>
<protein>
    <submittedName>
        <fullName evidence="2">Uncharacterized protein</fullName>
    </submittedName>
</protein>
<evidence type="ECO:0000313" key="2">
    <source>
        <dbReference type="EMBL" id="EXJ80327.1"/>
    </source>
</evidence>
<keyword evidence="3" id="KW-1185">Reference proteome</keyword>
<accession>W9XIL2</accession>
<dbReference type="HOGENOM" id="CLU_628495_0_0_1"/>
<proteinExistence type="predicted"/>
<evidence type="ECO:0000313" key="3">
    <source>
        <dbReference type="Proteomes" id="UP000019484"/>
    </source>
</evidence>
<dbReference type="GeneID" id="19163320"/>
<organism evidence="2 3">
    <name type="scientific">Capronia coronata CBS 617.96</name>
    <dbReference type="NCBI Taxonomy" id="1182541"/>
    <lineage>
        <taxon>Eukaryota</taxon>
        <taxon>Fungi</taxon>
        <taxon>Dikarya</taxon>
        <taxon>Ascomycota</taxon>
        <taxon>Pezizomycotina</taxon>
        <taxon>Eurotiomycetes</taxon>
        <taxon>Chaetothyriomycetidae</taxon>
        <taxon>Chaetothyriales</taxon>
        <taxon>Herpotrichiellaceae</taxon>
        <taxon>Capronia</taxon>
    </lineage>
</organism>
<evidence type="ECO:0000256" key="1">
    <source>
        <dbReference type="SAM" id="MobiDB-lite"/>
    </source>
</evidence>
<feature type="region of interest" description="Disordered" evidence="1">
    <location>
        <begin position="347"/>
        <end position="436"/>
    </location>
</feature>
<dbReference type="STRING" id="1182541.W9XIL2"/>
<dbReference type="EMBL" id="AMWN01000008">
    <property type="protein sequence ID" value="EXJ80327.1"/>
    <property type="molecule type" value="Genomic_DNA"/>
</dbReference>
<sequence length="436" mass="47627">MSPVIQNKNSAKPLPQLPDMVHAVSTTDDIALPLRTAPLPSTPRKVMEIVEEEEDTERMRDLGPPPLLRLDLADALSLSQRRRRSQSSGEIDFDIAYYSMAPIITGPETPTAAEKQSPRPSPCVSVRVKTAPLEDWEDAIDDSWDQAVELEDVEDRHSSETMVERSKLPSRHHENLLRVEQRAANETSSSGSTPLMMHVARKPVPLNQAEPQLNPSRYLDGETSSSLLGLGIESVHSMPNVAPARPDSGCIGQRDSRLDSADLFRPNFIRSPNSSMSKSSSQESIILSIASSIIGTHRSSNSSTSLSDLARLANFGGSVDNLKLELEGSVLPVEGRLRYGSQETIRKEFQRPLDSPTEAFDARPDSPTTFTTFPNPKHDRGASAPQVSIPDRNSSMAGAETSRTPGGRKRAGTTTSRPRGNTRVSYSLFPTTTSPK</sequence>
<gene>
    <name evidence="2" type="ORF">A1O1_08471</name>
</gene>
<dbReference type="OrthoDB" id="24581at2759"/>
<dbReference type="RefSeq" id="XP_007727521.1">
    <property type="nucleotide sequence ID" value="XM_007729331.1"/>
</dbReference>
<feature type="compositionally biased region" description="Polar residues" evidence="1">
    <location>
        <begin position="391"/>
        <end position="404"/>
    </location>
</feature>
<feature type="compositionally biased region" description="Polar residues" evidence="1">
    <location>
        <begin position="412"/>
        <end position="436"/>
    </location>
</feature>
<dbReference type="AlphaFoldDB" id="W9XIL2"/>
<comment type="caution">
    <text evidence="2">The sequence shown here is derived from an EMBL/GenBank/DDBJ whole genome shotgun (WGS) entry which is preliminary data.</text>
</comment>
<reference evidence="2 3" key="1">
    <citation type="submission" date="2013-03" db="EMBL/GenBank/DDBJ databases">
        <title>The Genome Sequence of Capronia coronata CBS 617.96.</title>
        <authorList>
            <consortium name="The Broad Institute Genomics Platform"/>
            <person name="Cuomo C."/>
            <person name="de Hoog S."/>
            <person name="Gorbushina A."/>
            <person name="Walker B."/>
            <person name="Young S.K."/>
            <person name="Zeng Q."/>
            <person name="Gargeya S."/>
            <person name="Fitzgerald M."/>
            <person name="Haas B."/>
            <person name="Abouelleil A."/>
            <person name="Allen A.W."/>
            <person name="Alvarado L."/>
            <person name="Arachchi H.M."/>
            <person name="Berlin A.M."/>
            <person name="Chapman S.B."/>
            <person name="Gainer-Dewar J."/>
            <person name="Goldberg J."/>
            <person name="Griggs A."/>
            <person name="Gujja S."/>
            <person name="Hansen M."/>
            <person name="Howarth C."/>
            <person name="Imamovic A."/>
            <person name="Ireland A."/>
            <person name="Larimer J."/>
            <person name="McCowan C."/>
            <person name="Murphy C."/>
            <person name="Pearson M."/>
            <person name="Poon T.W."/>
            <person name="Priest M."/>
            <person name="Roberts A."/>
            <person name="Saif S."/>
            <person name="Shea T."/>
            <person name="Sisk P."/>
            <person name="Sykes S."/>
            <person name="Wortman J."/>
            <person name="Nusbaum C."/>
            <person name="Birren B."/>
        </authorList>
    </citation>
    <scope>NUCLEOTIDE SEQUENCE [LARGE SCALE GENOMIC DNA]</scope>
    <source>
        <strain evidence="2 3">CBS 617.96</strain>
    </source>
</reference>